<keyword evidence="2" id="KW-0472">Membrane</keyword>
<name>A0AAD7IR73_9AGAR</name>
<keyword evidence="2" id="KW-1133">Transmembrane helix</keyword>
<evidence type="ECO:0000313" key="5">
    <source>
        <dbReference type="Proteomes" id="UP001215280"/>
    </source>
</evidence>
<dbReference type="Proteomes" id="UP001215280">
    <property type="component" value="Unassembled WGS sequence"/>
</dbReference>
<keyword evidence="3" id="KW-0732">Signal</keyword>
<feature type="region of interest" description="Disordered" evidence="1">
    <location>
        <begin position="108"/>
        <end position="188"/>
    </location>
</feature>
<dbReference type="EMBL" id="JARJLG010000095">
    <property type="protein sequence ID" value="KAJ7747116.1"/>
    <property type="molecule type" value="Genomic_DNA"/>
</dbReference>
<evidence type="ECO:0000256" key="3">
    <source>
        <dbReference type="SAM" id="SignalP"/>
    </source>
</evidence>
<feature type="transmembrane region" description="Helical" evidence="2">
    <location>
        <begin position="212"/>
        <end position="239"/>
    </location>
</feature>
<gene>
    <name evidence="4" type="ORF">DFH07DRAFT_962587</name>
</gene>
<organism evidence="4 5">
    <name type="scientific">Mycena maculata</name>
    <dbReference type="NCBI Taxonomy" id="230809"/>
    <lineage>
        <taxon>Eukaryota</taxon>
        <taxon>Fungi</taxon>
        <taxon>Dikarya</taxon>
        <taxon>Basidiomycota</taxon>
        <taxon>Agaricomycotina</taxon>
        <taxon>Agaricomycetes</taxon>
        <taxon>Agaricomycetidae</taxon>
        <taxon>Agaricales</taxon>
        <taxon>Marasmiineae</taxon>
        <taxon>Mycenaceae</taxon>
        <taxon>Mycena</taxon>
    </lineage>
</organism>
<dbReference type="AlphaFoldDB" id="A0AAD7IR73"/>
<evidence type="ECO:0000313" key="4">
    <source>
        <dbReference type="EMBL" id="KAJ7747116.1"/>
    </source>
</evidence>
<comment type="caution">
    <text evidence="4">The sequence shown here is derived from an EMBL/GenBank/DDBJ whole genome shotgun (WGS) entry which is preliminary data.</text>
</comment>
<evidence type="ECO:0008006" key="6">
    <source>
        <dbReference type="Google" id="ProtNLM"/>
    </source>
</evidence>
<accession>A0AAD7IR73</accession>
<evidence type="ECO:0000256" key="2">
    <source>
        <dbReference type="SAM" id="Phobius"/>
    </source>
</evidence>
<keyword evidence="2" id="KW-0812">Transmembrane</keyword>
<feature type="chain" id="PRO_5041959490" description="Extracellular matrix protein" evidence="3">
    <location>
        <begin position="18"/>
        <end position="336"/>
    </location>
</feature>
<proteinExistence type="predicted"/>
<feature type="compositionally biased region" description="Low complexity" evidence="1">
    <location>
        <begin position="172"/>
        <end position="188"/>
    </location>
</feature>
<protein>
    <recommendedName>
        <fullName evidence="6">Extracellular matrix protein</fullName>
    </recommendedName>
</protein>
<reference evidence="4" key="1">
    <citation type="submission" date="2023-03" db="EMBL/GenBank/DDBJ databases">
        <title>Massive genome expansion in bonnet fungi (Mycena s.s.) driven by repeated elements and novel gene families across ecological guilds.</title>
        <authorList>
            <consortium name="Lawrence Berkeley National Laboratory"/>
            <person name="Harder C.B."/>
            <person name="Miyauchi S."/>
            <person name="Viragh M."/>
            <person name="Kuo A."/>
            <person name="Thoen E."/>
            <person name="Andreopoulos B."/>
            <person name="Lu D."/>
            <person name="Skrede I."/>
            <person name="Drula E."/>
            <person name="Henrissat B."/>
            <person name="Morin E."/>
            <person name="Kohler A."/>
            <person name="Barry K."/>
            <person name="LaButti K."/>
            <person name="Morin E."/>
            <person name="Salamov A."/>
            <person name="Lipzen A."/>
            <person name="Mereny Z."/>
            <person name="Hegedus B."/>
            <person name="Baldrian P."/>
            <person name="Stursova M."/>
            <person name="Weitz H."/>
            <person name="Taylor A."/>
            <person name="Grigoriev I.V."/>
            <person name="Nagy L.G."/>
            <person name="Martin F."/>
            <person name="Kauserud H."/>
        </authorList>
    </citation>
    <scope>NUCLEOTIDE SEQUENCE</scope>
    <source>
        <strain evidence="4">CBHHK188m</strain>
    </source>
</reference>
<feature type="compositionally biased region" description="Polar residues" evidence="1">
    <location>
        <begin position="110"/>
        <end position="124"/>
    </location>
</feature>
<keyword evidence="5" id="KW-1185">Reference proteome</keyword>
<feature type="compositionally biased region" description="Polar residues" evidence="1">
    <location>
        <begin position="131"/>
        <end position="167"/>
    </location>
</feature>
<evidence type="ECO:0000256" key="1">
    <source>
        <dbReference type="SAM" id="MobiDB-lite"/>
    </source>
</evidence>
<feature type="signal peptide" evidence="3">
    <location>
        <begin position="1"/>
        <end position="17"/>
    </location>
</feature>
<sequence>MTPQLLVLLFWTITTRAGDPDVFPSEGVVPQCTVLKAVWSQPPPIHLHVQPGDSITLTNLVDLGLQNSTFTTFQVALPIGQNFTFAYNTIANQFLVFQSDLMQVGPGSTDCLTEQTGPTASPLTVTPPGPSKSSTFTVQNAPPPTVQSMTASGAPRTTSSTNGSSATFPLGSSASSTSASSTSTSTGITATMSTSPPVAPASAAAASSSKDVFPVGAVVGSVCTLAFIILLGVAAFWYWHRRSIRLLTHRHSERENSAPGVSSASLVGPMVGRLRSGHITPYQEITTRHDHHKAQMVRSVSDALTTTPSTTQMHTYEESSVIFGEERPPAYDNGSA</sequence>